<evidence type="ECO:0000259" key="2">
    <source>
        <dbReference type="Pfam" id="PF20167"/>
    </source>
</evidence>
<dbReference type="InterPro" id="IPR046796">
    <property type="entry name" value="Transposase_32_dom"/>
</dbReference>
<reference evidence="3" key="1">
    <citation type="journal article" date="2023" name="Plant J.">
        <title>The genome of the king protea, Protea cynaroides.</title>
        <authorList>
            <person name="Chang J."/>
            <person name="Duong T.A."/>
            <person name="Schoeman C."/>
            <person name="Ma X."/>
            <person name="Roodt D."/>
            <person name="Barker N."/>
            <person name="Li Z."/>
            <person name="Van de Peer Y."/>
            <person name="Mizrachi E."/>
        </authorList>
    </citation>
    <scope>NUCLEOTIDE SEQUENCE</scope>
    <source>
        <tissue evidence="3">Young leaves</tissue>
    </source>
</reference>
<dbReference type="OrthoDB" id="848707at2759"/>
<feature type="domain" description="Putative plant transposon protein" evidence="2">
    <location>
        <begin position="55"/>
        <end position="240"/>
    </location>
</feature>
<dbReference type="Proteomes" id="UP001141806">
    <property type="component" value="Unassembled WGS sequence"/>
</dbReference>
<sequence>MARTKVPRVRDPLRFRSNEAEAQYADYARKKVEGGRMVNLAELALFNVEGAFGDMGWLPVITYDACTCPDLVRQFYCNLQVVGNYNDVEHGQELRITSYVKGVHISFDYRQLADLLGIPYDGPMVYCAPGEPQFVEMEMRAEIDNQLLRPDRWQMRACYLRPAPRVFCKIIQHNLIPQSGHYERVSQLTQFLIYNICTRQPVCLPYIIMRTMISATLSGHRGNLPYGRMITCCLTRPGVDLVDEKIQEKTFSSPLDWEAICKMGLRDAEVSDEERNAMVRPHTRVEMADAEAAAAAARARGDPVDDDDRMYMDVDAIPPPSPTHAAGVGTSSAAAPAPEAGPSHSADPLLPPSAMMEMLQEIRDAQRRSDLRMDELLAAQHASDARMGELLEVQRATSIERIAGLTASLQTTQTQVAWLTRVYAEDYDRDREAPPPPSPPAS</sequence>
<name>A0A9Q0KE14_9MAGN</name>
<proteinExistence type="predicted"/>
<evidence type="ECO:0000313" key="3">
    <source>
        <dbReference type="EMBL" id="KAJ4968786.1"/>
    </source>
</evidence>
<feature type="region of interest" description="Disordered" evidence="1">
    <location>
        <begin position="316"/>
        <end position="350"/>
    </location>
</feature>
<feature type="compositionally biased region" description="Low complexity" evidence="1">
    <location>
        <begin position="331"/>
        <end position="346"/>
    </location>
</feature>
<keyword evidence="4" id="KW-1185">Reference proteome</keyword>
<organism evidence="3 4">
    <name type="scientific">Protea cynaroides</name>
    <dbReference type="NCBI Taxonomy" id="273540"/>
    <lineage>
        <taxon>Eukaryota</taxon>
        <taxon>Viridiplantae</taxon>
        <taxon>Streptophyta</taxon>
        <taxon>Embryophyta</taxon>
        <taxon>Tracheophyta</taxon>
        <taxon>Spermatophyta</taxon>
        <taxon>Magnoliopsida</taxon>
        <taxon>Proteales</taxon>
        <taxon>Proteaceae</taxon>
        <taxon>Protea</taxon>
    </lineage>
</organism>
<dbReference type="AlphaFoldDB" id="A0A9Q0KE14"/>
<accession>A0A9Q0KE14</accession>
<evidence type="ECO:0000313" key="4">
    <source>
        <dbReference type="Proteomes" id="UP001141806"/>
    </source>
</evidence>
<comment type="caution">
    <text evidence="3">The sequence shown here is derived from an EMBL/GenBank/DDBJ whole genome shotgun (WGS) entry which is preliminary data.</text>
</comment>
<dbReference type="Pfam" id="PF20167">
    <property type="entry name" value="Transposase_32"/>
    <property type="match status" value="1"/>
</dbReference>
<dbReference type="EMBL" id="JAMYWD010000006">
    <property type="protein sequence ID" value="KAJ4968786.1"/>
    <property type="molecule type" value="Genomic_DNA"/>
</dbReference>
<evidence type="ECO:0000256" key="1">
    <source>
        <dbReference type="SAM" id="MobiDB-lite"/>
    </source>
</evidence>
<gene>
    <name evidence="3" type="ORF">NE237_015487</name>
</gene>
<protein>
    <recommendedName>
        <fullName evidence="2">Putative plant transposon protein domain-containing protein</fullName>
    </recommendedName>
</protein>